<evidence type="ECO:0000313" key="1">
    <source>
        <dbReference type="EMBL" id="QHT07875.1"/>
    </source>
</evidence>
<dbReference type="EMBL" id="MN739489">
    <property type="protein sequence ID" value="QHT07875.1"/>
    <property type="molecule type" value="Genomic_DNA"/>
</dbReference>
<name>A0A6C0CWJ3_9ZZZZ</name>
<sequence length="103" mass="11916">MTIQVLVSNIDNETFQKILDYYNSNKSGDEENLERLDRAEGGFQIKLPENEIVKRGENYRNRQLRWSKGNLIVAPYTIGFTEKQEILLFDALIYALDGNVTSE</sequence>
<organism evidence="1">
    <name type="scientific">viral metagenome</name>
    <dbReference type="NCBI Taxonomy" id="1070528"/>
    <lineage>
        <taxon>unclassified sequences</taxon>
        <taxon>metagenomes</taxon>
        <taxon>organismal metagenomes</taxon>
    </lineage>
</organism>
<protein>
    <submittedName>
        <fullName evidence="1">Uncharacterized protein</fullName>
    </submittedName>
</protein>
<proteinExistence type="predicted"/>
<reference evidence="1" key="1">
    <citation type="journal article" date="2020" name="Nature">
        <title>Giant virus diversity and host interactions through global metagenomics.</title>
        <authorList>
            <person name="Schulz F."/>
            <person name="Roux S."/>
            <person name="Paez-Espino D."/>
            <person name="Jungbluth S."/>
            <person name="Walsh D.A."/>
            <person name="Denef V.J."/>
            <person name="McMahon K.D."/>
            <person name="Konstantinidis K.T."/>
            <person name="Eloe-Fadrosh E.A."/>
            <person name="Kyrpides N.C."/>
            <person name="Woyke T."/>
        </authorList>
    </citation>
    <scope>NUCLEOTIDE SEQUENCE</scope>
    <source>
        <strain evidence="1">GVMAG-M-3300022752-39</strain>
    </source>
</reference>
<accession>A0A6C0CWJ3</accession>
<dbReference type="AlphaFoldDB" id="A0A6C0CWJ3"/>